<evidence type="ECO:0000313" key="2">
    <source>
        <dbReference type="EMBL" id="TYB41795.1"/>
    </source>
</evidence>
<name>A0A5D0NC78_9ACTN</name>
<evidence type="ECO:0000313" key="3">
    <source>
        <dbReference type="Proteomes" id="UP000323380"/>
    </source>
</evidence>
<dbReference type="SUPFAM" id="SSF54593">
    <property type="entry name" value="Glyoxalase/Bleomycin resistance protein/Dihydroxybiphenyl dioxygenase"/>
    <property type="match status" value="1"/>
</dbReference>
<feature type="domain" description="VOC" evidence="1">
    <location>
        <begin position="1"/>
        <end position="135"/>
    </location>
</feature>
<comment type="caution">
    <text evidence="2">The sequence shown here is derived from an EMBL/GenBank/DDBJ whole genome shotgun (WGS) entry which is preliminary data.</text>
</comment>
<reference evidence="2 3" key="1">
    <citation type="submission" date="2019-08" db="EMBL/GenBank/DDBJ databases">
        <title>Actinomadura sp. nov. CYP1-5 isolated from mountain soil.</title>
        <authorList>
            <person name="Songsumanus A."/>
            <person name="Kuncharoen N."/>
            <person name="Kudo T."/>
            <person name="Yuki M."/>
            <person name="Igarashi Y."/>
            <person name="Tanasupawat S."/>
        </authorList>
    </citation>
    <scope>NUCLEOTIDE SEQUENCE [LARGE SCALE GENOMIC DNA]</scope>
    <source>
        <strain evidence="2 3">JCM 14158</strain>
    </source>
</reference>
<dbReference type="InterPro" id="IPR029068">
    <property type="entry name" value="Glyas_Bleomycin-R_OHBP_Dase"/>
</dbReference>
<dbReference type="Pfam" id="PF18029">
    <property type="entry name" value="Glyoxalase_6"/>
    <property type="match status" value="1"/>
</dbReference>
<dbReference type="STRING" id="1220554.GCA_001552135_00977"/>
<gene>
    <name evidence="2" type="ORF">FXF69_33185</name>
</gene>
<keyword evidence="3" id="KW-1185">Reference proteome</keyword>
<dbReference type="InterPro" id="IPR037523">
    <property type="entry name" value="VOC_core"/>
</dbReference>
<dbReference type="RefSeq" id="WP_067885785.1">
    <property type="nucleotide sequence ID" value="NZ_VSFG01000009.1"/>
</dbReference>
<keyword evidence="2" id="KW-0560">Oxidoreductase</keyword>
<keyword evidence="2" id="KW-0223">Dioxygenase</keyword>
<sequence>MDALYPRLLVDDFEPAARFYAAALRELLGIEPVKLLPAAEYANWDLGGEGALVVMGRARIAEAVGSADPAQRDSAGRDAAMLVFRVDDVGAAAKTLAGLGATPVAGARDRPEWGPGLRTAHLRDPAGNLLELQSY</sequence>
<protein>
    <submittedName>
        <fullName evidence="2">Glyoxalase/bleomycin resistance/dioxygenase family protein</fullName>
    </submittedName>
</protein>
<dbReference type="GO" id="GO:0051213">
    <property type="term" value="F:dioxygenase activity"/>
    <property type="evidence" value="ECO:0007669"/>
    <property type="project" value="UniProtKB-KW"/>
</dbReference>
<dbReference type="InterPro" id="IPR041581">
    <property type="entry name" value="Glyoxalase_6"/>
</dbReference>
<dbReference type="AlphaFoldDB" id="A0A5D0NC78"/>
<dbReference type="PROSITE" id="PS51819">
    <property type="entry name" value="VOC"/>
    <property type="match status" value="1"/>
</dbReference>
<proteinExistence type="predicted"/>
<evidence type="ECO:0000259" key="1">
    <source>
        <dbReference type="PROSITE" id="PS51819"/>
    </source>
</evidence>
<organism evidence="2 3">
    <name type="scientific">Actinomadura chibensis</name>
    <dbReference type="NCBI Taxonomy" id="392828"/>
    <lineage>
        <taxon>Bacteria</taxon>
        <taxon>Bacillati</taxon>
        <taxon>Actinomycetota</taxon>
        <taxon>Actinomycetes</taxon>
        <taxon>Streptosporangiales</taxon>
        <taxon>Thermomonosporaceae</taxon>
        <taxon>Actinomadura</taxon>
    </lineage>
</organism>
<accession>A0A5D0NC78</accession>
<dbReference type="Proteomes" id="UP000323380">
    <property type="component" value="Unassembled WGS sequence"/>
</dbReference>
<dbReference type="EMBL" id="VSFG01000009">
    <property type="protein sequence ID" value="TYB41795.1"/>
    <property type="molecule type" value="Genomic_DNA"/>
</dbReference>
<dbReference type="Gene3D" id="3.10.180.10">
    <property type="entry name" value="2,3-Dihydroxybiphenyl 1,2-Dioxygenase, domain 1"/>
    <property type="match status" value="1"/>
</dbReference>